<keyword evidence="2" id="KW-1133">Transmembrane helix</keyword>
<feature type="transmembrane region" description="Helical" evidence="2">
    <location>
        <begin position="6"/>
        <end position="28"/>
    </location>
</feature>
<comment type="caution">
    <text evidence="3">The sequence shown here is derived from an EMBL/GenBank/DDBJ whole genome shotgun (WGS) entry which is preliminary data.</text>
</comment>
<sequence length="213" mass="23419">MPFSRVILLLMSSTLRVLPFGVSLILFVHRVCHLSLMSDCAADLEFQRVFEFLSRLRKEFEPRRAQLLARGRVPLSEVLAELCAKETRLRGAGLLEVPSVLAARGPPVPSARGPPMPPASLQSQAPSILSTPPVQGQSQPQQPRGWFFRIFSVALSDEDIIRGLRGLLVHRLFLDGTVGCARLFGTARPPPPTLREYISQHLPGVLAEQGTLA</sequence>
<name>A0AAD8VIW4_LOLMU</name>
<reference evidence="3" key="1">
    <citation type="submission" date="2023-07" db="EMBL/GenBank/DDBJ databases">
        <title>A chromosome-level genome assembly of Lolium multiflorum.</title>
        <authorList>
            <person name="Chen Y."/>
            <person name="Copetti D."/>
            <person name="Kolliker R."/>
            <person name="Studer B."/>
        </authorList>
    </citation>
    <scope>NUCLEOTIDE SEQUENCE</scope>
    <source>
        <strain evidence="3">02402/16</strain>
        <tissue evidence="3">Leaf</tissue>
    </source>
</reference>
<evidence type="ECO:0000313" key="4">
    <source>
        <dbReference type="Proteomes" id="UP001231189"/>
    </source>
</evidence>
<keyword evidence="4" id="KW-1185">Reference proteome</keyword>
<evidence type="ECO:0000256" key="1">
    <source>
        <dbReference type="SAM" id="MobiDB-lite"/>
    </source>
</evidence>
<proteinExistence type="predicted"/>
<organism evidence="3 4">
    <name type="scientific">Lolium multiflorum</name>
    <name type="common">Italian ryegrass</name>
    <name type="synonym">Lolium perenne subsp. multiflorum</name>
    <dbReference type="NCBI Taxonomy" id="4521"/>
    <lineage>
        <taxon>Eukaryota</taxon>
        <taxon>Viridiplantae</taxon>
        <taxon>Streptophyta</taxon>
        <taxon>Embryophyta</taxon>
        <taxon>Tracheophyta</taxon>
        <taxon>Spermatophyta</taxon>
        <taxon>Magnoliopsida</taxon>
        <taxon>Liliopsida</taxon>
        <taxon>Poales</taxon>
        <taxon>Poaceae</taxon>
        <taxon>BOP clade</taxon>
        <taxon>Pooideae</taxon>
        <taxon>Poodae</taxon>
        <taxon>Poeae</taxon>
        <taxon>Poeae Chloroplast Group 2 (Poeae type)</taxon>
        <taxon>Loliodinae</taxon>
        <taxon>Loliinae</taxon>
        <taxon>Lolium</taxon>
    </lineage>
</organism>
<dbReference type="EMBL" id="JAUUTY010000007">
    <property type="protein sequence ID" value="KAK1606861.1"/>
    <property type="molecule type" value="Genomic_DNA"/>
</dbReference>
<keyword evidence="2" id="KW-0472">Membrane</keyword>
<feature type="region of interest" description="Disordered" evidence="1">
    <location>
        <begin position="106"/>
        <end position="141"/>
    </location>
</feature>
<protein>
    <submittedName>
        <fullName evidence="3">Uncharacterized protein</fullName>
    </submittedName>
</protein>
<dbReference type="AlphaFoldDB" id="A0AAD8VIW4"/>
<accession>A0AAD8VIW4</accession>
<evidence type="ECO:0000256" key="2">
    <source>
        <dbReference type="SAM" id="Phobius"/>
    </source>
</evidence>
<gene>
    <name evidence="3" type="ORF">QYE76_030534</name>
</gene>
<dbReference type="Proteomes" id="UP001231189">
    <property type="component" value="Unassembled WGS sequence"/>
</dbReference>
<keyword evidence="2" id="KW-0812">Transmembrane</keyword>
<evidence type="ECO:0000313" key="3">
    <source>
        <dbReference type="EMBL" id="KAK1606861.1"/>
    </source>
</evidence>
<feature type="compositionally biased region" description="Low complexity" evidence="1">
    <location>
        <begin position="132"/>
        <end position="141"/>
    </location>
</feature>
<feature type="compositionally biased region" description="Pro residues" evidence="1">
    <location>
        <begin position="106"/>
        <end position="118"/>
    </location>
</feature>
<feature type="compositionally biased region" description="Polar residues" evidence="1">
    <location>
        <begin position="120"/>
        <end position="130"/>
    </location>
</feature>